<evidence type="ECO:0000313" key="3">
    <source>
        <dbReference type="Proteomes" id="UP000479710"/>
    </source>
</evidence>
<dbReference type="Proteomes" id="UP000479710">
    <property type="component" value="Unassembled WGS sequence"/>
</dbReference>
<comment type="caution">
    <text evidence="2">The sequence shown here is derived from an EMBL/GenBank/DDBJ whole genome shotgun (WGS) entry which is preliminary data.</text>
</comment>
<keyword evidence="1" id="KW-0175">Coiled coil</keyword>
<sequence length="81" mass="8825">MLATCDHPRAEEDGGSDQGMVDVFGHALHAIATEVVECINYTPAIAYCFAPHLEKCTGKLTALINELQALQKEKHEAKDQS</sequence>
<gene>
    <name evidence="2" type="ORF">E2562_029816</name>
</gene>
<feature type="coiled-coil region" evidence="1">
    <location>
        <begin position="53"/>
        <end position="80"/>
    </location>
</feature>
<protein>
    <submittedName>
        <fullName evidence="2">Uncharacterized protein</fullName>
    </submittedName>
</protein>
<dbReference type="EMBL" id="SPHZ02000009">
    <property type="protein sequence ID" value="KAF0900264.1"/>
    <property type="molecule type" value="Genomic_DNA"/>
</dbReference>
<accession>A0A6G1CKH2</accession>
<evidence type="ECO:0000256" key="1">
    <source>
        <dbReference type="SAM" id="Coils"/>
    </source>
</evidence>
<reference evidence="2 3" key="1">
    <citation type="submission" date="2019-11" db="EMBL/GenBank/DDBJ databases">
        <title>Whole genome sequence of Oryza granulata.</title>
        <authorList>
            <person name="Li W."/>
        </authorList>
    </citation>
    <scope>NUCLEOTIDE SEQUENCE [LARGE SCALE GENOMIC DNA]</scope>
    <source>
        <strain evidence="3">cv. Menghai</strain>
        <tissue evidence="2">Leaf</tissue>
    </source>
</reference>
<evidence type="ECO:0000313" key="2">
    <source>
        <dbReference type="EMBL" id="KAF0900264.1"/>
    </source>
</evidence>
<organism evidence="2 3">
    <name type="scientific">Oryza meyeriana var. granulata</name>
    <dbReference type="NCBI Taxonomy" id="110450"/>
    <lineage>
        <taxon>Eukaryota</taxon>
        <taxon>Viridiplantae</taxon>
        <taxon>Streptophyta</taxon>
        <taxon>Embryophyta</taxon>
        <taxon>Tracheophyta</taxon>
        <taxon>Spermatophyta</taxon>
        <taxon>Magnoliopsida</taxon>
        <taxon>Liliopsida</taxon>
        <taxon>Poales</taxon>
        <taxon>Poaceae</taxon>
        <taxon>BOP clade</taxon>
        <taxon>Oryzoideae</taxon>
        <taxon>Oryzeae</taxon>
        <taxon>Oryzinae</taxon>
        <taxon>Oryza</taxon>
        <taxon>Oryza meyeriana</taxon>
    </lineage>
</organism>
<keyword evidence="3" id="KW-1185">Reference proteome</keyword>
<proteinExistence type="predicted"/>
<name>A0A6G1CKH2_9ORYZ</name>
<dbReference type="AlphaFoldDB" id="A0A6G1CKH2"/>